<protein>
    <recommendedName>
        <fullName evidence="5">Histone deacetylase complex subunit SAP18</fullName>
    </recommendedName>
</protein>
<evidence type="ECO:0000313" key="3">
    <source>
        <dbReference type="EMBL" id="OAP64221.1"/>
    </source>
</evidence>
<comment type="caution">
    <text evidence="3">The sequence shown here is derived from an EMBL/GenBank/DDBJ whole genome shotgun (WGS) entry which is preliminary data.</text>
</comment>
<evidence type="ECO:0008006" key="5">
    <source>
        <dbReference type="Google" id="ProtNLM"/>
    </source>
</evidence>
<reference evidence="3 4" key="1">
    <citation type="submission" date="2016-04" db="EMBL/GenBank/DDBJ databases">
        <title>Draft genome of Fonsecaea erecta CBS 125763.</title>
        <authorList>
            <person name="Weiss V.A."/>
            <person name="Vicente V.A."/>
            <person name="Raittz R.T."/>
            <person name="Moreno L.F."/>
            <person name="De Souza E.M."/>
            <person name="Pedrosa F.O."/>
            <person name="Steffens M.B."/>
            <person name="Faoro H."/>
            <person name="Tadra-Sfeir M.Z."/>
            <person name="Najafzadeh M.J."/>
            <person name="Felipe M.S."/>
            <person name="Teixeira M."/>
            <person name="Sun J."/>
            <person name="Xi L."/>
            <person name="Gomes R."/>
            <person name="De Azevedo C.M."/>
            <person name="Salgado C.G."/>
            <person name="Da Silva M.B."/>
            <person name="Nascimento M.F."/>
            <person name="Queiroz-Telles F."/>
            <person name="Attili D.S."/>
            <person name="Gorbushina A."/>
        </authorList>
    </citation>
    <scope>NUCLEOTIDE SEQUENCE [LARGE SCALE GENOMIC DNA]</scope>
    <source>
        <strain evidence="3 4">CBS 125763</strain>
    </source>
</reference>
<dbReference type="STRING" id="1367422.A0A178ZXR4"/>
<dbReference type="PANTHER" id="PTHR13082">
    <property type="entry name" value="SAP18"/>
    <property type="match status" value="1"/>
</dbReference>
<dbReference type="OrthoDB" id="440566at2759"/>
<dbReference type="RefSeq" id="XP_018697588.1">
    <property type="nucleotide sequence ID" value="XM_018831709.1"/>
</dbReference>
<dbReference type="Proteomes" id="UP000078343">
    <property type="component" value="Unassembled WGS sequence"/>
</dbReference>
<keyword evidence="4" id="KW-1185">Reference proteome</keyword>
<dbReference type="Pfam" id="PF06487">
    <property type="entry name" value="SAP18"/>
    <property type="match status" value="1"/>
</dbReference>
<dbReference type="GeneID" id="30004363"/>
<name>A0A178ZXR4_9EURO</name>
<proteinExistence type="inferred from homology"/>
<dbReference type="PANTHER" id="PTHR13082:SF0">
    <property type="entry name" value="HISTONE DEACETYLASE COMPLEX SUBUNIT SAP18"/>
    <property type="match status" value="1"/>
</dbReference>
<sequence length="323" mass="34804">MGSDSYRGTFIPGFTDALYISPAYTTPLRDLQRFFSLLKGAETLRVPIYRLPKNILPLKRTSLLLFSASLSECRSPTPQPAKTTVDRQSTTPFLLNFCYRSSAFHSLTEFPVPTPSNPHPHLPAHLQIYTWMSCTLRELALLLTQALPQILPDPAVGTRLSFRLVYPDVHASRGGGGRLESEGRGRYLSKEIGSVVVSAPEYSNGGGGGDGVQLEGDDAGKTLEDARFVIGDFIDCAVFPPLSDGTVVSRGSVSGRGGSRENGYGRVRGGGYGLSSRGSFNGYGSRGDFGGWGNIPSGEWRRGERLPDSGGYRGGGRGARRGY</sequence>
<dbReference type="InterPro" id="IPR010516">
    <property type="entry name" value="SAP18"/>
</dbReference>
<dbReference type="GO" id="GO:0005634">
    <property type="term" value="C:nucleus"/>
    <property type="evidence" value="ECO:0007669"/>
    <property type="project" value="TreeGrafter"/>
</dbReference>
<organism evidence="3 4">
    <name type="scientific">Fonsecaea erecta</name>
    <dbReference type="NCBI Taxonomy" id="1367422"/>
    <lineage>
        <taxon>Eukaryota</taxon>
        <taxon>Fungi</taxon>
        <taxon>Dikarya</taxon>
        <taxon>Ascomycota</taxon>
        <taxon>Pezizomycotina</taxon>
        <taxon>Eurotiomycetes</taxon>
        <taxon>Chaetothyriomycetidae</taxon>
        <taxon>Chaetothyriales</taxon>
        <taxon>Herpotrichiellaceae</taxon>
        <taxon>Fonsecaea</taxon>
    </lineage>
</organism>
<evidence type="ECO:0000313" key="4">
    <source>
        <dbReference type="Proteomes" id="UP000078343"/>
    </source>
</evidence>
<feature type="region of interest" description="Disordered" evidence="2">
    <location>
        <begin position="298"/>
        <end position="323"/>
    </location>
</feature>
<dbReference type="EMBL" id="LVYI01000001">
    <property type="protein sequence ID" value="OAP64221.1"/>
    <property type="molecule type" value="Genomic_DNA"/>
</dbReference>
<dbReference type="Gene3D" id="3.10.20.550">
    <property type="entry name" value="ASAP complex, SAP18 subunit"/>
    <property type="match status" value="1"/>
</dbReference>
<gene>
    <name evidence="3" type="ORF">AYL99_00193</name>
</gene>
<dbReference type="InterPro" id="IPR042534">
    <property type="entry name" value="SAP18_sf"/>
</dbReference>
<dbReference type="AlphaFoldDB" id="A0A178ZXR4"/>
<comment type="similarity">
    <text evidence="1">Belongs to the SAP18 family.</text>
</comment>
<accession>A0A178ZXR4</accession>
<evidence type="ECO:0000256" key="1">
    <source>
        <dbReference type="ARBA" id="ARBA00009143"/>
    </source>
</evidence>
<evidence type="ECO:0000256" key="2">
    <source>
        <dbReference type="SAM" id="MobiDB-lite"/>
    </source>
</evidence>